<feature type="transmembrane region" description="Helical" evidence="7">
    <location>
        <begin position="181"/>
        <end position="206"/>
    </location>
</feature>
<keyword evidence="3" id="KW-1003">Cell membrane</keyword>
<evidence type="ECO:0000256" key="5">
    <source>
        <dbReference type="ARBA" id="ARBA00022989"/>
    </source>
</evidence>
<accession>A0A4P6K4T0</accession>
<evidence type="ECO:0000256" key="2">
    <source>
        <dbReference type="ARBA" id="ARBA00022448"/>
    </source>
</evidence>
<dbReference type="RefSeq" id="WP_129893919.1">
    <property type="nucleotide sequence ID" value="NZ_CP035758.1"/>
</dbReference>
<name>A0A4P6K4T0_KTERU</name>
<evidence type="ECO:0000256" key="4">
    <source>
        <dbReference type="ARBA" id="ARBA00022692"/>
    </source>
</evidence>
<keyword evidence="10" id="KW-1185">Reference proteome</keyword>
<evidence type="ECO:0000313" key="10">
    <source>
        <dbReference type="Proteomes" id="UP000290365"/>
    </source>
</evidence>
<dbReference type="PANTHER" id="PTHR30193:SF37">
    <property type="entry name" value="INNER MEMBRANE ABC TRANSPORTER PERMEASE PROTEIN YCJO"/>
    <property type="match status" value="1"/>
</dbReference>
<dbReference type="PROSITE" id="PS50928">
    <property type="entry name" value="ABC_TM1"/>
    <property type="match status" value="1"/>
</dbReference>
<dbReference type="AlphaFoldDB" id="A0A4P6K4T0"/>
<evidence type="ECO:0000313" key="9">
    <source>
        <dbReference type="EMBL" id="QBD82850.1"/>
    </source>
</evidence>
<dbReference type="CDD" id="cd06261">
    <property type="entry name" value="TM_PBP2"/>
    <property type="match status" value="1"/>
</dbReference>
<sequence length="316" mass="35553">MQQGKVITRPAELHKETLHPSSGTKRRVPRFRQREAILAYLFVSPFILAFLLFQLGPDIYSFVLSFYHYKGYGTATPVGFSNYLAVLQYHVFWQELGNTIFYWLAHALPLIPLSFLLAMLVRSKFIKGQSFWKPVIFLPQVIATVASALVFQALFSTEYGIVNQLLHTKIHWLQDYALARWAIIFLLIWRGLGFWFVVFLAGLSSIDPSLEEAAIVDGATLWQRIRYVIVPLMSNVFLFAFVIDAIGSLRLFAEANVLVSGAGQADPSVAPMLNLLVGNLQNGEFGQSAAIGWILFVLTILVAALQFSSFRASRNK</sequence>
<evidence type="ECO:0000256" key="1">
    <source>
        <dbReference type="ARBA" id="ARBA00004651"/>
    </source>
</evidence>
<reference evidence="9 10" key="1">
    <citation type="submission" date="2019-01" db="EMBL/GenBank/DDBJ databases">
        <title>Ktedonosporobacter rubrisoli SCAWS-G2.</title>
        <authorList>
            <person name="Huang Y."/>
            <person name="Yan B."/>
        </authorList>
    </citation>
    <scope>NUCLEOTIDE SEQUENCE [LARGE SCALE GENOMIC DNA]</scope>
    <source>
        <strain evidence="9 10">SCAWS-G2</strain>
    </source>
</reference>
<dbReference type="GO" id="GO:0055085">
    <property type="term" value="P:transmembrane transport"/>
    <property type="evidence" value="ECO:0007669"/>
    <property type="project" value="InterPro"/>
</dbReference>
<dbReference type="OrthoDB" id="9785347at2"/>
<evidence type="ECO:0000256" key="6">
    <source>
        <dbReference type="ARBA" id="ARBA00023136"/>
    </source>
</evidence>
<dbReference type="Pfam" id="PF00528">
    <property type="entry name" value="BPD_transp_1"/>
    <property type="match status" value="1"/>
</dbReference>
<gene>
    <name evidence="9" type="ORF">EPA93_45570</name>
</gene>
<evidence type="ECO:0000259" key="8">
    <source>
        <dbReference type="PROSITE" id="PS50928"/>
    </source>
</evidence>
<protein>
    <submittedName>
        <fullName evidence="9">Sugar ABC transporter permease</fullName>
    </submittedName>
</protein>
<dbReference type="GO" id="GO:0005886">
    <property type="term" value="C:plasma membrane"/>
    <property type="evidence" value="ECO:0007669"/>
    <property type="project" value="UniProtKB-SubCell"/>
</dbReference>
<evidence type="ECO:0000256" key="7">
    <source>
        <dbReference type="RuleBase" id="RU363032"/>
    </source>
</evidence>
<keyword evidence="2 7" id="KW-0813">Transport</keyword>
<feature type="transmembrane region" description="Helical" evidence="7">
    <location>
        <begin position="36"/>
        <end position="56"/>
    </location>
</feature>
<keyword evidence="5 7" id="KW-1133">Transmembrane helix</keyword>
<dbReference type="InterPro" id="IPR051393">
    <property type="entry name" value="ABC_transporter_permease"/>
</dbReference>
<dbReference type="SUPFAM" id="SSF161098">
    <property type="entry name" value="MetI-like"/>
    <property type="match status" value="1"/>
</dbReference>
<dbReference type="KEGG" id="kbs:EPA93_45570"/>
<keyword evidence="6 7" id="KW-0472">Membrane</keyword>
<feature type="transmembrane region" description="Helical" evidence="7">
    <location>
        <begin position="227"/>
        <end position="249"/>
    </location>
</feature>
<proteinExistence type="inferred from homology"/>
<feature type="transmembrane region" description="Helical" evidence="7">
    <location>
        <begin position="135"/>
        <end position="155"/>
    </location>
</feature>
<keyword evidence="4 7" id="KW-0812">Transmembrane</keyword>
<organism evidence="9 10">
    <name type="scientific">Ktedonosporobacter rubrisoli</name>
    <dbReference type="NCBI Taxonomy" id="2509675"/>
    <lineage>
        <taxon>Bacteria</taxon>
        <taxon>Bacillati</taxon>
        <taxon>Chloroflexota</taxon>
        <taxon>Ktedonobacteria</taxon>
        <taxon>Ktedonobacterales</taxon>
        <taxon>Ktedonosporobacteraceae</taxon>
        <taxon>Ktedonosporobacter</taxon>
    </lineage>
</organism>
<comment type="similarity">
    <text evidence="7">Belongs to the binding-protein-dependent transport system permease family.</text>
</comment>
<comment type="subcellular location">
    <subcellularLocation>
        <location evidence="1 7">Cell membrane</location>
        <topology evidence="1 7">Multi-pass membrane protein</topology>
    </subcellularLocation>
</comment>
<dbReference type="Proteomes" id="UP000290365">
    <property type="component" value="Chromosome"/>
</dbReference>
<feature type="transmembrane region" description="Helical" evidence="7">
    <location>
        <begin position="290"/>
        <end position="310"/>
    </location>
</feature>
<dbReference type="PANTHER" id="PTHR30193">
    <property type="entry name" value="ABC TRANSPORTER PERMEASE PROTEIN"/>
    <property type="match status" value="1"/>
</dbReference>
<dbReference type="EMBL" id="CP035758">
    <property type="protein sequence ID" value="QBD82850.1"/>
    <property type="molecule type" value="Genomic_DNA"/>
</dbReference>
<dbReference type="Gene3D" id="1.10.3720.10">
    <property type="entry name" value="MetI-like"/>
    <property type="match status" value="1"/>
</dbReference>
<feature type="transmembrane region" description="Helical" evidence="7">
    <location>
        <begin position="100"/>
        <end position="123"/>
    </location>
</feature>
<feature type="domain" description="ABC transmembrane type-1" evidence="8">
    <location>
        <begin position="96"/>
        <end position="306"/>
    </location>
</feature>
<dbReference type="InterPro" id="IPR000515">
    <property type="entry name" value="MetI-like"/>
</dbReference>
<evidence type="ECO:0000256" key="3">
    <source>
        <dbReference type="ARBA" id="ARBA00022475"/>
    </source>
</evidence>
<dbReference type="InterPro" id="IPR035906">
    <property type="entry name" value="MetI-like_sf"/>
</dbReference>